<keyword evidence="3" id="KW-1185">Reference proteome</keyword>
<dbReference type="AlphaFoldDB" id="A0AAW1XMY3"/>
<proteinExistence type="inferred from homology"/>
<dbReference type="SUPFAM" id="SSF56712">
    <property type="entry name" value="Prokaryotic type I DNA topoisomerase"/>
    <property type="match status" value="1"/>
</dbReference>
<dbReference type="GO" id="GO:0005634">
    <property type="term" value="C:nucleus"/>
    <property type="evidence" value="ECO:0007669"/>
    <property type="project" value="TreeGrafter"/>
</dbReference>
<comment type="caution">
    <text evidence="2">The sequence shown here is derived from an EMBL/GenBank/DDBJ whole genome shotgun (WGS) entry which is preliminary data.</text>
</comment>
<dbReference type="PANTHER" id="PTHR11390:SF21">
    <property type="entry name" value="DNA TOPOISOMERASE 3-ALPHA"/>
    <property type="match status" value="1"/>
</dbReference>
<dbReference type="GO" id="GO:0031422">
    <property type="term" value="C:RecQ family helicase-topoisomerase III complex"/>
    <property type="evidence" value="ECO:0007669"/>
    <property type="project" value="TreeGrafter"/>
</dbReference>
<name>A0AAW1XMY3_RUBAR</name>
<evidence type="ECO:0000256" key="1">
    <source>
        <dbReference type="RuleBase" id="RU362092"/>
    </source>
</evidence>
<dbReference type="GO" id="GO:0003677">
    <property type="term" value="F:DNA binding"/>
    <property type="evidence" value="ECO:0007669"/>
    <property type="project" value="UniProtKB-KW"/>
</dbReference>
<dbReference type="EMBL" id="JBEDUW010000003">
    <property type="protein sequence ID" value="KAK9937788.1"/>
    <property type="molecule type" value="Genomic_DNA"/>
</dbReference>
<comment type="function">
    <text evidence="1">Introduces a single-strand break via transesterification at a target site in duplex DNA. Releases the supercoiling and torsional tension of DNA introduced during the DNA replication and transcription by transiently cleaving and rejoining one strand of the DNA duplex. The scissile phosphodiester is attacked by the catalytic tyrosine of the enzyme, resulting in the formation of a DNA-(5'-phosphotyrosyl)-enzyme intermediate and the expulsion of a 3'-OH DNA strand.</text>
</comment>
<dbReference type="GO" id="GO:0006310">
    <property type="term" value="P:DNA recombination"/>
    <property type="evidence" value="ECO:0007669"/>
    <property type="project" value="TreeGrafter"/>
</dbReference>
<dbReference type="GO" id="GO:0003917">
    <property type="term" value="F:DNA topoisomerase type I (single strand cut, ATP-independent) activity"/>
    <property type="evidence" value="ECO:0007669"/>
    <property type="project" value="UniProtKB-EC"/>
</dbReference>
<dbReference type="PANTHER" id="PTHR11390">
    <property type="entry name" value="PROKARYOTIC DNA TOPOISOMERASE"/>
    <property type="match status" value="1"/>
</dbReference>
<dbReference type="GO" id="GO:0006281">
    <property type="term" value="P:DNA repair"/>
    <property type="evidence" value="ECO:0007669"/>
    <property type="project" value="TreeGrafter"/>
</dbReference>
<evidence type="ECO:0000313" key="2">
    <source>
        <dbReference type="EMBL" id="KAK9937788.1"/>
    </source>
</evidence>
<dbReference type="Gene3D" id="3.40.50.140">
    <property type="match status" value="1"/>
</dbReference>
<keyword evidence="1" id="KW-0799">Topoisomerase</keyword>
<dbReference type="GO" id="GO:0006265">
    <property type="term" value="P:DNA topological change"/>
    <property type="evidence" value="ECO:0007669"/>
    <property type="project" value="InterPro"/>
</dbReference>
<evidence type="ECO:0000313" key="3">
    <source>
        <dbReference type="Proteomes" id="UP001457282"/>
    </source>
</evidence>
<reference evidence="2 3" key="1">
    <citation type="journal article" date="2023" name="G3 (Bethesda)">
        <title>A chromosome-length genome assembly and annotation of blackberry (Rubus argutus, cv. 'Hillquist').</title>
        <authorList>
            <person name="Bruna T."/>
            <person name="Aryal R."/>
            <person name="Dudchenko O."/>
            <person name="Sargent D.J."/>
            <person name="Mead D."/>
            <person name="Buti M."/>
            <person name="Cavallini A."/>
            <person name="Hytonen T."/>
            <person name="Andres J."/>
            <person name="Pham M."/>
            <person name="Weisz D."/>
            <person name="Mascagni F."/>
            <person name="Usai G."/>
            <person name="Natali L."/>
            <person name="Bassil N."/>
            <person name="Fernandez G.E."/>
            <person name="Lomsadze A."/>
            <person name="Armour M."/>
            <person name="Olukolu B."/>
            <person name="Poorten T."/>
            <person name="Britton C."/>
            <person name="Davik J."/>
            <person name="Ashrafi H."/>
            <person name="Aiden E.L."/>
            <person name="Borodovsky M."/>
            <person name="Worthington M."/>
        </authorList>
    </citation>
    <scope>NUCLEOTIDE SEQUENCE [LARGE SCALE GENOMIC DNA]</scope>
    <source>
        <strain evidence="2">PI 553951</strain>
    </source>
</reference>
<organism evidence="2 3">
    <name type="scientific">Rubus argutus</name>
    <name type="common">Southern blackberry</name>
    <dbReference type="NCBI Taxonomy" id="59490"/>
    <lineage>
        <taxon>Eukaryota</taxon>
        <taxon>Viridiplantae</taxon>
        <taxon>Streptophyta</taxon>
        <taxon>Embryophyta</taxon>
        <taxon>Tracheophyta</taxon>
        <taxon>Spermatophyta</taxon>
        <taxon>Magnoliopsida</taxon>
        <taxon>eudicotyledons</taxon>
        <taxon>Gunneridae</taxon>
        <taxon>Pentapetalae</taxon>
        <taxon>rosids</taxon>
        <taxon>fabids</taxon>
        <taxon>Rosales</taxon>
        <taxon>Rosaceae</taxon>
        <taxon>Rosoideae</taxon>
        <taxon>Rosoideae incertae sedis</taxon>
        <taxon>Rubus</taxon>
    </lineage>
</organism>
<keyword evidence="1" id="KW-0413">Isomerase</keyword>
<sequence>MIIPSRAACLLTHTKPLGLEFREGQSRYNKTHKLNYSISVHPCQMLFTSVIGHLRELKFEDGYRKWQSYNPVLLFQPHVRKFVLEGYRLSLTRGLEPNLEFVNRKDSGHVAYGCDQKLVVNLS</sequence>
<comment type="similarity">
    <text evidence="1">Belongs to the type IA topoisomerase family.</text>
</comment>
<dbReference type="Proteomes" id="UP001457282">
    <property type="component" value="Unassembled WGS sequence"/>
</dbReference>
<accession>A0AAW1XMY3</accession>
<dbReference type="InterPro" id="IPR000380">
    <property type="entry name" value="Topo_IA"/>
</dbReference>
<comment type="catalytic activity">
    <reaction evidence="1">
        <text>ATP-independent breakage of single-stranded DNA, followed by passage and rejoining.</text>
        <dbReference type="EC" id="5.6.2.1"/>
    </reaction>
</comment>
<dbReference type="InterPro" id="IPR023405">
    <property type="entry name" value="Topo_IA_core_domain"/>
</dbReference>
<dbReference type="EC" id="5.6.2.1" evidence="1"/>
<gene>
    <name evidence="2" type="ORF">M0R45_014557</name>
</gene>
<keyword evidence="1" id="KW-0238">DNA-binding</keyword>
<protein>
    <recommendedName>
        <fullName evidence="1">DNA topoisomerase</fullName>
        <ecNumber evidence="1">5.6.2.1</ecNumber>
    </recommendedName>
</protein>